<dbReference type="GO" id="GO:0043934">
    <property type="term" value="P:sporulation"/>
    <property type="evidence" value="ECO:0007669"/>
    <property type="project" value="EnsemblFungi"/>
</dbReference>
<dbReference type="InParanoid" id="H2AN08"/>
<dbReference type="GO" id="GO:0071041">
    <property type="term" value="P:antisense RNA transcript catabolic process"/>
    <property type="evidence" value="ECO:0007669"/>
    <property type="project" value="EnsemblFungi"/>
</dbReference>
<feature type="domain" description="JmjN" evidence="7">
    <location>
        <begin position="4"/>
        <end position="47"/>
    </location>
</feature>
<dbReference type="PROSITE" id="PS51183">
    <property type="entry name" value="JMJN"/>
    <property type="match status" value="1"/>
</dbReference>
<proteinExistence type="predicted"/>
<evidence type="ECO:0000259" key="7">
    <source>
        <dbReference type="PROSITE" id="PS51183"/>
    </source>
</evidence>
<evidence type="ECO:0000259" key="8">
    <source>
        <dbReference type="PROSITE" id="PS51184"/>
    </source>
</evidence>
<dbReference type="SMART" id="SM00545">
    <property type="entry name" value="JmjN"/>
    <property type="match status" value="1"/>
</dbReference>
<dbReference type="SUPFAM" id="SSF57903">
    <property type="entry name" value="FYVE/PHD zinc finger"/>
    <property type="match status" value="1"/>
</dbReference>
<dbReference type="SMART" id="SM00558">
    <property type="entry name" value="JmjC"/>
    <property type="match status" value="1"/>
</dbReference>
<dbReference type="SUPFAM" id="SSF51197">
    <property type="entry name" value="Clavaminate synthase-like"/>
    <property type="match status" value="1"/>
</dbReference>
<comment type="subcellular location">
    <subcellularLocation>
        <location evidence="1">Nucleus</location>
    </subcellularLocation>
</comment>
<feature type="domain" description="JmjC" evidence="8">
    <location>
        <begin position="303"/>
        <end position="468"/>
    </location>
</feature>
<keyword evidence="5" id="KW-0408">Iron</keyword>
<evidence type="ECO:0000256" key="5">
    <source>
        <dbReference type="ARBA" id="ARBA00023004"/>
    </source>
</evidence>
<dbReference type="GO" id="GO:0005634">
    <property type="term" value="C:nucleus"/>
    <property type="evidence" value="ECO:0007669"/>
    <property type="project" value="UniProtKB-SubCell"/>
</dbReference>
<keyword evidence="6" id="KW-0539">Nucleus</keyword>
<evidence type="ECO:0000256" key="3">
    <source>
        <dbReference type="ARBA" id="ARBA00022771"/>
    </source>
</evidence>
<evidence type="ECO:0000313" key="10">
    <source>
        <dbReference type="Proteomes" id="UP000005220"/>
    </source>
</evidence>
<evidence type="ECO:0000256" key="1">
    <source>
        <dbReference type="ARBA" id="ARBA00004123"/>
    </source>
</evidence>
<dbReference type="GO" id="GO:1902275">
    <property type="term" value="P:regulation of chromatin organization"/>
    <property type="evidence" value="ECO:0007669"/>
    <property type="project" value="EnsemblFungi"/>
</dbReference>
<dbReference type="GO" id="GO:0000278">
    <property type="term" value="P:mitotic cell cycle"/>
    <property type="evidence" value="ECO:0007669"/>
    <property type="project" value="EnsemblFungi"/>
</dbReference>
<dbReference type="GO" id="GO:0000122">
    <property type="term" value="P:negative regulation of transcription by RNA polymerase II"/>
    <property type="evidence" value="ECO:0007669"/>
    <property type="project" value="EnsemblFungi"/>
</dbReference>
<dbReference type="GO" id="GO:0008270">
    <property type="term" value="F:zinc ion binding"/>
    <property type="evidence" value="ECO:0007669"/>
    <property type="project" value="UniProtKB-KW"/>
</dbReference>
<sequence length="637" mass="74925">MLEIPTVYPTKEEFDHPLDYLSQPRIKRLGKNFGMIKLIPPQIVDNLSIDVKTFRFNVRLQHLSQLQIVNRCRLLFFKQLNNFNLSKKKKLVPYCYVTTDVTNQRLFLYDIFIEVLRFYSNDDNLVYRDIKHIVSDAALWRHLMKKFQVNVHPIFEAYLNDYYVYLTQNRYIIPDIYPKSLLEGPDSQDDSSEDGEDDEYCLVCHHDSHLIMCDSCGKWFHSYCTRISNGICQNCIIGNGYYGFRVEKEQYMIDEFEKLFCSDDVETPDIPKLENEFWSIVNNIDNNKIVRYGADLQMRNTKVSSMHPMNLSNLPTCAESLFNNLSTKNISGMTIPWLYVGSKFSTFCWHVEDQYTYSINYQYKGCSKVWYSIPEFYKEKFERQLRKRAPDLFVKQPDLMHQLISLISPYELEQIPVFKAIQNPNEYIITFPKCYHSGFNTGFNLNEAVNFITEDWLKYGIQSINDYKITKKQSIFDCFELVINILREFSYDATNTHNVSFVRSCYSSLLTVYNKNLRMSRKILSLLETSVLVSNFDDLGITDDYIFCSSCGTICSWSFVLHNKNSANDLSPNKKRRVITMDTSNIAKGEVYCLEDYSKMLERDPLLLHPYDKLYYSKAFREVSQLLKQSGTKLDKM</sequence>
<dbReference type="Pfam" id="PF02375">
    <property type="entry name" value="JmjN"/>
    <property type="match status" value="1"/>
</dbReference>
<evidence type="ECO:0000256" key="2">
    <source>
        <dbReference type="ARBA" id="ARBA00022723"/>
    </source>
</evidence>
<dbReference type="PROSITE" id="PS51184">
    <property type="entry name" value="JMJC"/>
    <property type="match status" value="1"/>
</dbReference>
<dbReference type="InterPro" id="IPR003349">
    <property type="entry name" value="JmjN"/>
</dbReference>
<dbReference type="Proteomes" id="UP000005220">
    <property type="component" value="Chromosome 1"/>
</dbReference>
<gene>
    <name evidence="9" type="primary">KAFR0A03230</name>
    <name evidence="9" type="ORF">KAFR_0A03230</name>
</gene>
<dbReference type="GeneID" id="13886521"/>
<dbReference type="HOGENOM" id="CLU_000991_4_0_1"/>
<dbReference type="SMART" id="SM00249">
    <property type="entry name" value="PHD"/>
    <property type="match status" value="1"/>
</dbReference>
<dbReference type="InterPro" id="IPR003347">
    <property type="entry name" value="JmjC_dom"/>
</dbReference>
<name>H2AN08_KAZAF</name>
<accession>H2AN08</accession>
<dbReference type="KEGG" id="kaf:KAFR_0A03230"/>
<dbReference type="InterPro" id="IPR011011">
    <property type="entry name" value="Znf_FYVE_PHD"/>
</dbReference>
<dbReference type="RefSeq" id="XP_003954893.1">
    <property type="nucleotide sequence ID" value="XM_003954844.1"/>
</dbReference>
<keyword evidence="3" id="KW-0863">Zinc-finger</keyword>
<keyword evidence="2" id="KW-0479">Metal-binding</keyword>
<organism evidence="9 10">
    <name type="scientific">Kazachstania africana (strain ATCC 22294 / BCRC 22015 / CBS 2517 / CECT 1963 / NBRC 1671 / NRRL Y-8276)</name>
    <name type="common">Yeast</name>
    <name type="synonym">Kluyveromyces africanus</name>
    <dbReference type="NCBI Taxonomy" id="1071382"/>
    <lineage>
        <taxon>Eukaryota</taxon>
        <taxon>Fungi</taxon>
        <taxon>Dikarya</taxon>
        <taxon>Ascomycota</taxon>
        <taxon>Saccharomycotina</taxon>
        <taxon>Saccharomycetes</taxon>
        <taxon>Saccharomycetales</taxon>
        <taxon>Saccharomycetaceae</taxon>
        <taxon>Kazachstania</taxon>
    </lineage>
</organism>
<dbReference type="Pfam" id="PF02373">
    <property type="entry name" value="JmjC"/>
    <property type="match status" value="1"/>
</dbReference>
<dbReference type="CDD" id="cd15489">
    <property type="entry name" value="PHD_SF"/>
    <property type="match status" value="1"/>
</dbReference>
<dbReference type="GO" id="GO:0000183">
    <property type="term" value="P:rDNA heterochromatin formation"/>
    <property type="evidence" value="ECO:0007669"/>
    <property type="project" value="EnsemblFungi"/>
</dbReference>
<dbReference type="OrthoDB" id="1678912at2759"/>
<keyword evidence="10" id="KW-1185">Reference proteome</keyword>
<dbReference type="InterPro" id="IPR001965">
    <property type="entry name" value="Znf_PHD"/>
</dbReference>
<dbReference type="FunCoup" id="H2AN08">
    <property type="interactions" value="62"/>
</dbReference>
<evidence type="ECO:0008006" key="11">
    <source>
        <dbReference type="Google" id="ProtNLM"/>
    </source>
</evidence>
<dbReference type="GO" id="GO:0034647">
    <property type="term" value="F:histone H3K4me/H3K4me2/H3K4me3 demethylase activity"/>
    <property type="evidence" value="ECO:0007669"/>
    <property type="project" value="TreeGrafter"/>
</dbReference>
<dbReference type="PANTHER" id="PTHR10694:SF33">
    <property type="entry name" value="LYSINE-SPECIFIC DEMETHYLASE 5"/>
    <property type="match status" value="1"/>
</dbReference>
<evidence type="ECO:0000313" key="9">
    <source>
        <dbReference type="EMBL" id="CCF55758.1"/>
    </source>
</evidence>
<evidence type="ECO:0000256" key="4">
    <source>
        <dbReference type="ARBA" id="ARBA00022833"/>
    </source>
</evidence>
<protein>
    <recommendedName>
        <fullName evidence="11">JmjC domain-containing protein</fullName>
    </recommendedName>
</protein>
<reference evidence="9 10" key="1">
    <citation type="journal article" date="2011" name="Proc. Natl. Acad. Sci. U.S.A.">
        <title>Evolutionary erosion of yeast sex chromosomes by mating-type switching accidents.</title>
        <authorList>
            <person name="Gordon J.L."/>
            <person name="Armisen D."/>
            <person name="Proux-Wera E."/>
            <person name="Oheigeartaigh S.S."/>
            <person name="Byrne K.P."/>
            <person name="Wolfe K.H."/>
        </authorList>
    </citation>
    <scope>NUCLEOTIDE SEQUENCE [LARGE SCALE GENOMIC DNA]</scope>
    <source>
        <strain evidence="10">ATCC 22294 / BCRC 22015 / CBS 2517 / CECT 1963 / NBRC 1671 / NRRL Y-8276</strain>
    </source>
</reference>
<dbReference type="InterPro" id="IPR013083">
    <property type="entry name" value="Znf_RING/FYVE/PHD"/>
</dbReference>
<dbReference type="Gene3D" id="3.30.40.10">
    <property type="entry name" value="Zinc/RING finger domain, C3HC4 (zinc finger)"/>
    <property type="match status" value="1"/>
</dbReference>
<dbReference type="GO" id="GO:0000785">
    <property type="term" value="C:chromatin"/>
    <property type="evidence" value="ECO:0007669"/>
    <property type="project" value="TreeGrafter"/>
</dbReference>
<dbReference type="Gene3D" id="2.60.120.650">
    <property type="entry name" value="Cupin"/>
    <property type="match status" value="2"/>
</dbReference>
<dbReference type="AlphaFoldDB" id="H2AN08"/>
<dbReference type="PANTHER" id="PTHR10694">
    <property type="entry name" value="LYSINE-SPECIFIC DEMETHYLASE"/>
    <property type="match status" value="1"/>
</dbReference>
<evidence type="ECO:0000256" key="6">
    <source>
        <dbReference type="ARBA" id="ARBA00023242"/>
    </source>
</evidence>
<dbReference type="GO" id="GO:0060623">
    <property type="term" value="P:regulation of chromosome condensation"/>
    <property type="evidence" value="ECO:0007669"/>
    <property type="project" value="EnsemblFungi"/>
</dbReference>
<dbReference type="GO" id="GO:0045944">
    <property type="term" value="P:positive regulation of transcription by RNA polymerase II"/>
    <property type="evidence" value="ECO:0007669"/>
    <property type="project" value="EnsemblFungi"/>
</dbReference>
<dbReference type="STRING" id="1071382.H2AN08"/>
<dbReference type="eggNOG" id="KOG1246">
    <property type="taxonomic scope" value="Eukaryota"/>
</dbReference>
<dbReference type="EMBL" id="HE650821">
    <property type="protein sequence ID" value="CCF55758.1"/>
    <property type="molecule type" value="Genomic_DNA"/>
</dbReference>
<keyword evidence="4" id="KW-0862">Zinc</keyword>